<dbReference type="InterPro" id="IPR016068">
    <property type="entry name" value="Translin_N"/>
</dbReference>
<dbReference type="PANTHER" id="PTHR10741">
    <property type="entry name" value="TRANSLIN AND TRANSLIN ASSOCIATED PROTEIN X"/>
    <property type="match status" value="1"/>
</dbReference>
<gene>
    <name evidence="7" type="ORF">ODALV1_LOCUS25619</name>
</gene>
<evidence type="ECO:0000256" key="3">
    <source>
        <dbReference type="ARBA" id="ARBA00005902"/>
    </source>
</evidence>
<comment type="subcellular location">
    <subcellularLocation>
        <location evidence="2">Cytoplasm</location>
    </subcellularLocation>
    <subcellularLocation>
        <location evidence="1">Nucleus</location>
    </subcellularLocation>
</comment>
<comment type="similarity">
    <text evidence="3">Belongs to the translin family.</text>
</comment>
<dbReference type="InterPro" id="IPR036081">
    <property type="entry name" value="Translin_sf"/>
</dbReference>
<accession>A0ABP1RSJ2</accession>
<dbReference type="SUPFAM" id="SSF74784">
    <property type="entry name" value="Translin"/>
    <property type="match status" value="1"/>
</dbReference>
<dbReference type="CDD" id="cd14820">
    <property type="entry name" value="TRAX"/>
    <property type="match status" value="1"/>
</dbReference>
<evidence type="ECO:0000256" key="5">
    <source>
        <dbReference type="ARBA" id="ARBA00023242"/>
    </source>
</evidence>
<dbReference type="EMBL" id="CAXLJM020000105">
    <property type="protein sequence ID" value="CAL8134650.1"/>
    <property type="molecule type" value="Genomic_DNA"/>
</dbReference>
<feature type="region of interest" description="Disordered" evidence="6">
    <location>
        <begin position="144"/>
        <end position="165"/>
    </location>
</feature>
<sequence>MMSENIQEGGEEKVEDPVILGFKRIAENLEKRYRKYEEISRFSRDITWESKRTISLILGYTCDKSVLKKAENRLRFITTNEKCFQGLATALQPQDKYLFLRAYTGGVQEFVEAVALYNFFKHRKILTYEDLLSQLTFEVTVDDTPESQAETKETLPNAENDSSEIVTEKNDKKRTVKFALVVPKTDFFLGLSDVTGELMRACGSSVKTPDFKTFLFESCAFVRVLHQNLSCISPYPRGLSNKLGTMKANLCKLEMACYHYVVDRYVCSMNFRFTRFSNDDYIEGDDSGFE</sequence>
<name>A0ABP1RSJ2_9HEXA</name>
<comment type="caution">
    <text evidence="7">The sequence shown here is derived from an EMBL/GenBank/DDBJ whole genome shotgun (WGS) entry which is preliminary data.</text>
</comment>
<keyword evidence="8" id="KW-1185">Reference proteome</keyword>
<dbReference type="Pfam" id="PF01997">
    <property type="entry name" value="Translin"/>
    <property type="match status" value="1"/>
</dbReference>
<organism evidence="7 8">
    <name type="scientific">Orchesella dallaii</name>
    <dbReference type="NCBI Taxonomy" id="48710"/>
    <lineage>
        <taxon>Eukaryota</taxon>
        <taxon>Metazoa</taxon>
        <taxon>Ecdysozoa</taxon>
        <taxon>Arthropoda</taxon>
        <taxon>Hexapoda</taxon>
        <taxon>Collembola</taxon>
        <taxon>Entomobryomorpha</taxon>
        <taxon>Entomobryoidea</taxon>
        <taxon>Orchesellidae</taxon>
        <taxon>Orchesellinae</taxon>
        <taxon>Orchesella</taxon>
    </lineage>
</organism>
<evidence type="ECO:0000256" key="2">
    <source>
        <dbReference type="ARBA" id="ARBA00004496"/>
    </source>
</evidence>
<reference evidence="7 8" key="1">
    <citation type="submission" date="2024-08" db="EMBL/GenBank/DDBJ databases">
        <authorList>
            <person name="Cucini C."/>
            <person name="Frati F."/>
        </authorList>
    </citation>
    <scope>NUCLEOTIDE SEQUENCE [LARGE SCALE GENOMIC DNA]</scope>
</reference>
<keyword evidence="4" id="KW-0963">Cytoplasm</keyword>
<dbReference type="Proteomes" id="UP001642540">
    <property type="component" value="Unassembled WGS sequence"/>
</dbReference>
<evidence type="ECO:0000313" key="8">
    <source>
        <dbReference type="Proteomes" id="UP001642540"/>
    </source>
</evidence>
<dbReference type="InterPro" id="IPR016069">
    <property type="entry name" value="Translin_C"/>
</dbReference>
<dbReference type="Gene3D" id="1.20.58.200">
    <property type="entry name" value="Translin, domain 2"/>
    <property type="match status" value="1"/>
</dbReference>
<dbReference type="Gene3D" id="1.20.58.190">
    <property type="entry name" value="Translin, domain 1"/>
    <property type="match status" value="1"/>
</dbReference>
<proteinExistence type="inferred from homology"/>
<evidence type="ECO:0000256" key="1">
    <source>
        <dbReference type="ARBA" id="ARBA00004123"/>
    </source>
</evidence>
<dbReference type="InterPro" id="IPR002848">
    <property type="entry name" value="Translin_fam"/>
</dbReference>
<keyword evidence="5" id="KW-0539">Nucleus</keyword>
<evidence type="ECO:0000256" key="6">
    <source>
        <dbReference type="SAM" id="MobiDB-lite"/>
    </source>
</evidence>
<evidence type="ECO:0000256" key="4">
    <source>
        <dbReference type="ARBA" id="ARBA00022490"/>
    </source>
</evidence>
<evidence type="ECO:0000313" key="7">
    <source>
        <dbReference type="EMBL" id="CAL8134650.1"/>
    </source>
</evidence>
<protein>
    <submittedName>
        <fullName evidence="7">Uncharacterized protein</fullName>
    </submittedName>
</protein>